<sequence>MDMVAHDFPGEGIRNQAQIGRALMGRQIGNICHPELLRGIWYDLSRACFQQVGVAAKVVMAVGGPMISTFAGNQLSMCPQEIK</sequence>
<accession>A0A1I0DWV4</accession>
<gene>
    <name evidence="1" type="ORF">SAMN04487962_10846</name>
</gene>
<name>A0A1I0DWV4_9GAMM</name>
<dbReference type="AlphaFoldDB" id="A0A1I0DWV4"/>
<proteinExistence type="predicted"/>
<reference evidence="2" key="1">
    <citation type="submission" date="2016-10" db="EMBL/GenBank/DDBJ databases">
        <authorList>
            <person name="Varghese N."/>
            <person name="Submissions S."/>
        </authorList>
    </citation>
    <scope>NUCLEOTIDE SEQUENCE [LARGE SCALE GENOMIC DNA]</scope>
    <source>
        <strain evidence="2">CGMCC 1.6489</strain>
    </source>
</reference>
<keyword evidence="2" id="KW-1185">Reference proteome</keyword>
<organism evidence="1 2">
    <name type="scientific">Marinobacter segnicrescens</name>
    <dbReference type="NCBI Taxonomy" id="430453"/>
    <lineage>
        <taxon>Bacteria</taxon>
        <taxon>Pseudomonadati</taxon>
        <taxon>Pseudomonadota</taxon>
        <taxon>Gammaproteobacteria</taxon>
        <taxon>Pseudomonadales</taxon>
        <taxon>Marinobacteraceae</taxon>
        <taxon>Marinobacter</taxon>
    </lineage>
</organism>
<dbReference type="Proteomes" id="UP000198762">
    <property type="component" value="Unassembled WGS sequence"/>
</dbReference>
<protein>
    <submittedName>
        <fullName evidence="1">Uncharacterized protein</fullName>
    </submittedName>
</protein>
<dbReference type="AntiFam" id="ANF00009">
    <property type="entry name" value="Shadow ORF (opposite transposase protein)"/>
</dbReference>
<evidence type="ECO:0000313" key="2">
    <source>
        <dbReference type="Proteomes" id="UP000198762"/>
    </source>
</evidence>
<evidence type="ECO:0000313" key="1">
    <source>
        <dbReference type="EMBL" id="SET36351.1"/>
    </source>
</evidence>
<dbReference type="EMBL" id="FOHZ01000008">
    <property type="protein sequence ID" value="SET36351.1"/>
    <property type="molecule type" value="Genomic_DNA"/>
</dbReference>